<evidence type="ECO:0000313" key="8">
    <source>
        <dbReference type="EMBL" id="HJG79584.1"/>
    </source>
</evidence>
<organism evidence="8 9">
    <name type="scientific">Brevibacterium senegalense</name>
    <dbReference type="NCBI Taxonomy" id="1033736"/>
    <lineage>
        <taxon>Bacteria</taxon>
        <taxon>Bacillati</taxon>
        <taxon>Actinomycetota</taxon>
        <taxon>Actinomycetes</taxon>
        <taxon>Micrococcales</taxon>
        <taxon>Brevibacteriaceae</taxon>
        <taxon>Brevibacterium</taxon>
    </lineage>
</organism>
<keyword evidence="3 8" id="KW-0378">Hydrolase</keyword>
<keyword evidence="4" id="KW-0269">Exonuclease</keyword>
<keyword evidence="2" id="KW-0540">Nuclease</keyword>
<dbReference type="InterPro" id="IPR013520">
    <property type="entry name" value="Ribonucl_H"/>
</dbReference>
<dbReference type="SMART" id="SM00479">
    <property type="entry name" value="EXOIII"/>
    <property type="match status" value="1"/>
</dbReference>
<protein>
    <recommendedName>
        <fullName evidence="6">Oligoribonuclease</fullName>
    </recommendedName>
</protein>
<reference evidence="8" key="2">
    <citation type="submission" date="2021-09" db="EMBL/GenBank/DDBJ databases">
        <authorList>
            <person name="Gilroy R."/>
        </authorList>
    </citation>
    <scope>NUCLEOTIDE SEQUENCE</scope>
    <source>
        <strain evidence="8">ChiGjej5B5-7349</strain>
    </source>
</reference>
<dbReference type="SUPFAM" id="SSF53098">
    <property type="entry name" value="Ribonuclease H-like"/>
    <property type="match status" value="1"/>
</dbReference>
<name>A0A921MDV3_9MICO</name>
<dbReference type="PANTHER" id="PTHR11046">
    <property type="entry name" value="OLIGORIBONUCLEASE, MITOCHONDRIAL"/>
    <property type="match status" value="1"/>
</dbReference>
<comment type="function">
    <text evidence="5">3'-to-5' exoribonuclease specific for small oligoribonucleotides.</text>
</comment>
<evidence type="ECO:0000256" key="5">
    <source>
        <dbReference type="ARBA" id="ARBA00057155"/>
    </source>
</evidence>
<dbReference type="PANTHER" id="PTHR11046:SF0">
    <property type="entry name" value="OLIGORIBONUCLEASE, MITOCHONDRIAL"/>
    <property type="match status" value="1"/>
</dbReference>
<dbReference type="Proteomes" id="UP000784435">
    <property type="component" value="Unassembled WGS sequence"/>
</dbReference>
<dbReference type="FunFam" id="3.30.420.10:FF:000003">
    <property type="entry name" value="Oligoribonuclease"/>
    <property type="match status" value="1"/>
</dbReference>
<proteinExistence type="inferred from homology"/>
<dbReference type="InterPro" id="IPR036397">
    <property type="entry name" value="RNaseH_sf"/>
</dbReference>
<evidence type="ECO:0000256" key="6">
    <source>
        <dbReference type="ARBA" id="ARBA00070964"/>
    </source>
</evidence>
<dbReference type="CDD" id="cd06135">
    <property type="entry name" value="Orn"/>
    <property type="match status" value="1"/>
</dbReference>
<dbReference type="Gene3D" id="3.30.420.10">
    <property type="entry name" value="Ribonuclease H-like superfamily/Ribonuclease H"/>
    <property type="match status" value="1"/>
</dbReference>
<dbReference type="GO" id="GO:0003676">
    <property type="term" value="F:nucleic acid binding"/>
    <property type="evidence" value="ECO:0007669"/>
    <property type="project" value="InterPro"/>
</dbReference>
<evidence type="ECO:0000313" key="9">
    <source>
        <dbReference type="Proteomes" id="UP000784435"/>
    </source>
</evidence>
<feature type="domain" description="Exonuclease" evidence="7">
    <location>
        <begin position="5"/>
        <end position="179"/>
    </location>
</feature>
<evidence type="ECO:0000256" key="1">
    <source>
        <dbReference type="ARBA" id="ARBA00009921"/>
    </source>
</evidence>
<evidence type="ECO:0000259" key="7">
    <source>
        <dbReference type="SMART" id="SM00479"/>
    </source>
</evidence>
<evidence type="ECO:0000256" key="4">
    <source>
        <dbReference type="ARBA" id="ARBA00022839"/>
    </source>
</evidence>
<evidence type="ECO:0000256" key="2">
    <source>
        <dbReference type="ARBA" id="ARBA00022722"/>
    </source>
</evidence>
<reference evidence="8" key="1">
    <citation type="journal article" date="2021" name="PeerJ">
        <title>Extensive microbial diversity within the chicken gut microbiome revealed by metagenomics and culture.</title>
        <authorList>
            <person name="Gilroy R."/>
            <person name="Ravi A."/>
            <person name="Getino M."/>
            <person name="Pursley I."/>
            <person name="Horton D.L."/>
            <person name="Alikhan N.F."/>
            <person name="Baker D."/>
            <person name="Gharbi K."/>
            <person name="Hall N."/>
            <person name="Watson M."/>
            <person name="Adriaenssens E.M."/>
            <person name="Foster-Nyarko E."/>
            <person name="Jarju S."/>
            <person name="Secka A."/>
            <person name="Antonio M."/>
            <person name="Oren A."/>
            <person name="Chaudhuri R.R."/>
            <person name="La Ragione R."/>
            <person name="Hildebrand F."/>
            <person name="Pallen M.J."/>
        </authorList>
    </citation>
    <scope>NUCLEOTIDE SEQUENCE</scope>
    <source>
        <strain evidence="8">ChiGjej5B5-7349</strain>
    </source>
</reference>
<gene>
    <name evidence="8" type="primary">orn</name>
    <name evidence="8" type="ORF">K8V08_04140</name>
</gene>
<dbReference type="AlphaFoldDB" id="A0A921MDV3"/>
<dbReference type="GO" id="GO:0000175">
    <property type="term" value="F:3'-5'-RNA exonuclease activity"/>
    <property type="evidence" value="ECO:0007669"/>
    <property type="project" value="InterPro"/>
</dbReference>
<dbReference type="Pfam" id="PF00929">
    <property type="entry name" value="RNase_T"/>
    <property type="match status" value="1"/>
</dbReference>
<accession>A0A921MDV3</accession>
<dbReference type="EMBL" id="DYUK01000085">
    <property type="protein sequence ID" value="HJG79584.1"/>
    <property type="molecule type" value="Genomic_DNA"/>
</dbReference>
<dbReference type="NCBIfam" id="NF003765">
    <property type="entry name" value="PRK05359.1"/>
    <property type="match status" value="1"/>
</dbReference>
<comment type="similarity">
    <text evidence="1">Belongs to the oligoribonuclease family.</text>
</comment>
<evidence type="ECO:0000256" key="3">
    <source>
        <dbReference type="ARBA" id="ARBA00022801"/>
    </source>
</evidence>
<dbReference type="InterPro" id="IPR022894">
    <property type="entry name" value="Oligoribonuclease"/>
</dbReference>
<comment type="caution">
    <text evidence="8">The sequence shown here is derived from an EMBL/GenBank/DDBJ whole genome shotgun (WGS) entry which is preliminary data.</text>
</comment>
<sequence length="204" mass="22815">MAHDRIVWIDCEMTGLELEVDELVEVAAIVTDFDLNPLDEGIDVVIRPSQRARDNMGEFVTKMHTASGLITQLDAGMSVEEAQQQVLAYIRQHVPEAGKAPLAGNSVGTDKTFLVKQMPQIVDHLHYRILDVSTIKELARRWFPRAYFQSPEKTGGHRALGDIQDSIRELAYYRKSVFRGEEPSSDEAKTLATQVIEAYATAEG</sequence>
<dbReference type="InterPro" id="IPR012337">
    <property type="entry name" value="RNaseH-like_sf"/>
</dbReference>